<dbReference type="AlphaFoldDB" id="A0A0B6XVI7"/>
<name>A0A0B6XVI7_9EUPU</name>
<gene>
    <name evidence="1" type="primary">ORF3020</name>
</gene>
<proteinExistence type="predicted"/>
<protein>
    <submittedName>
        <fullName evidence="1">Uncharacterized protein</fullName>
    </submittedName>
</protein>
<accession>A0A0B6XVI7</accession>
<evidence type="ECO:0000313" key="1">
    <source>
        <dbReference type="EMBL" id="CEK48067.1"/>
    </source>
</evidence>
<sequence length="73" mass="8539">DLACWLRAYTPIQVKKRQRERVFPIGSQNCYFQCNILHSYLPYIAANESDDVLAKEGSVKEQIYKPLSFQEVK</sequence>
<dbReference type="EMBL" id="HACG01001202">
    <property type="protein sequence ID" value="CEK48067.1"/>
    <property type="molecule type" value="Transcribed_RNA"/>
</dbReference>
<feature type="non-terminal residue" evidence="1">
    <location>
        <position position="1"/>
    </location>
</feature>
<reference evidence="1" key="1">
    <citation type="submission" date="2014-12" db="EMBL/GenBank/DDBJ databases">
        <title>Insight into the proteome of Arion vulgaris.</title>
        <authorList>
            <person name="Aradska J."/>
            <person name="Bulat T."/>
            <person name="Smidak R."/>
            <person name="Sarate P."/>
            <person name="Gangsoo J."/>
            <person name="Sialana F."/>
            <person name="Bilban M."/>
            <person name="Lubec G."/>
        </authorList>
    </citation>
    <scope>NUCLEOTIDE SEQUENCE</scope>
    <source>
        <tissue evidence="1">Skin</tissue>
    </source>
</reference>
<organism evidence="1">
    <name type="scientific">Arion vulgaris</name>
    <dbReference type="NCBI Taxonomy" id="1028688"/>
    <lineage>
        <taxon>Eukaryota</taxon>
        <taxon>Metazoa</taxon>
        <taxon>Spiralia</taxon>
        <taxon>Lophotrochozoa</taxon>
        <taxon>Mollusca</taxon>
        <taxon>Gastropoda</taxon>
        <taxon>Heterobranchia</taxon>
        <taxon>Euthyneura</taxon>
        <taxon>Panpulmonata</taxon>
        <taxon>Eupulmonata</taxon>
        <taxon>Stylommatophora</taxon>
        <taxon>Helicina</taxon>
        <taxon>Arionoidea</taxon>
        <taxon>Arionidae</taxon>
        <taxon>Arion</taxon>
    </lineage>
</organism>
<feature type="non-terminal residue" evidence="1">
    <location>
        <position position="73"/>
    </location>
</feature>